<keyword evidence="2" id="KW-0472">Membrane</keyword>
<keyword evidence="5" id="KW-1185">Reference proteome</keyword>
<sequence length="439" mass="46261">MSLPGTILTTPTTPTSASSTSSTVPASTTPTLIFVGINEMFTCGISPIQWGYSGPSVPMSLNVTNLNVPQQAPLSTSSSNIGTSTSNGTTSTTSFIQPGIRRQYSGYGGSYLPDINEQLVNQWDPTTDNWTWPAVNVPQGWYRLLATIQDVQTPSSTFFVQNGTNVECVLQFAPSSSSTPPVPVSTGASPSPVVGASSGHSHAGAIAGGVIGGIAFFAAALVAFLFWFLRRRSDRSRGAENGHGGRWSAMALKRSRHASGGGSSTRKEQPGLPALEADQTFIGSDEELSTVGHEKAISPISPTILPYHPSHPQSRRTSTQTTGSFGRALSNPEPPLRPPSYQPYVGEVLPLERAQTAGNGPRRKPAPRYDEASETAVERNIACSSRTTLDSTHGNNSGQSLGNGNGNSDGTHVLQHQGSFGAMRPMHVIIPDPPLPART</sequence>
<name>A0AAD4LGM6_9AGAM</name>
<evidence type="ECO:0000256" key="2">
    <source>
        <dbReference type="SAM" id="Phobius"/>
    </source>
</evidence>
<organism evidence="4 5">
    <name type="scientific">Lactarius akahatsu</name>
    <dbReference type="NCBI Taxonomy" id="416441"/>
    <lineage>
        <taxon>Eukaryota</taxon>
        <taxon>Fungi</taxon>
        <taxon>Dikarya</taxon>
        <taxon>Basidiomycota</taxon>
        <taxon>Agaricomycotina</taxon>
        <taxon>Agaricomycetes</taxon>
        <taxon>Russulales</taxon>
        <taxon>Russulaceae</taxon>
        <taxon>Lactarius</taxon>
    </lineage>
</organism>
<feature type="compositionally biased region" description="Pro residues" evidence="1">
    <location>
        <begin position="332"/>
        <end position="341"/>
    </location>
</feature>
<evidence type="ECO:0000313" key="5">
    <source>
        <dbReference type="Proteomes" id="UP001201163"/>
    </source>
</evidence>
<feature type="region of interest" description="Disordered" evidence="1">
    <location>
        <begin position="236"/>
        <end position="274"/>
    </location>
</feature>
<dbReference type="AlphaFoldDB" id="A0AAD4LGM6"/>
<proteinExistence type="predicted"/>
<evidence type="ECO:0000256" key="1">
    <source>
        <dbReference type="SAM" id="MobiDB-lite"/>
    </source>
</evidence>
<feature type="region of interest" description="Disordered" evidence="1">
    <location>
        <begin position="300"/>
        <end position="439"/>
    </location>
</feature>
<evidence type="ECO:0000313" key="4">
    <source>
        <dbReference type="EMBL" id="KAH8992621.1"/>
    </source>
</evidence>
<dbReference type="Proteomes" id="UP001201163">
    <property type="component" value="Unassembled WGS sequence"/>
</dbReference>
<dbReference type="EMBL" id="JAKELL010000116">
    <property type="protein sequence ID" value="KAH8981491.1"/>
    <property type="molecule type" value="Genomic_DNA"/>
</dbReference>
<keyword evidence="2" id="KW-1133">Transmembrane helix</keyword>
<dbReference type="EMBL" id="JAKELL010000021">
    <property type="protein sequence ID" value="KAH8992621.1"/>
    <property type="molecule type" value="Genomic_DNA"/>
</dbReference>
<feature type="region of interest" description="Disordered" evidence="1">
    <location>
        <begin position="73"/>
        <end position="94"/>
    </location>
</feature>
<gene>
    <name evidence="3" type="ORF">EDB92DRAFT_187305</name>
    <name evidence="4" type="ORF">EDB92DRAFT_534969</name>
</gene>
<feature type="compositionally biased region" description="Polar residues" evidence="1">
    <location>
        <begin position="382"/>
        <end position="393"/>
    </location>
</feature>
<feature type="transmembrane region" description="Helical" evidence="2">
    <location>
        <begin position="206"/>
        <end position="229"/>
    </location>
</feature>
<keyword evidence="2" id="KW-0812">Transmembrane</keyword>
<protein>
    <recommendedName>
        <fullName evidence="6">Transmembrane protein</fullName>
    </recommendedName>
</protein>
<feature type="compositionally biased region" description="Low complexity" evidence="1">
    <location>
        <begin position="9"/>
        <end position="26"/>
    </location>
</feature>
<feature type="compositionally biased region" description="Low complexity" evidence="1">
    <location>
        <begin position="75"/>
        <end position="94"/>
    </location>
</feature>
<reference evidence="4" key="1">
    <citation type="submission" date="2022-01" db="EMBL/GenBank/DDBJ databases">
        <title>Comparative genomics reveals a dynamic genome evolution in the ectomycorrhizal milk-cap (Lactarius) mushrooms.</title>
        <authorList>
            <consortium name="DOE Joint Genome Institute"/>
            <person name="Lebreton A."/>
            <person name="Tang N."/>
            <person name="Kuo A."/>
            <person name="LaButti K."/>
            <person name="Drula E."/>
            <person name="Barry K."/>
            <person name="Clum A."/>
            <person name="Lipzen A."/>
            <person name="Mousain D."/>
            <person name="Ng V."/>
            <person name="Wang R."/>
            <person name="Wang X."/>
            <person name="Dai Y."/>
            <person name="Henrissat B."/>
            <person name="Grigoriev I.V."/>
            <person name="Guerin-Laguette A."/>
            <person name="Yu F."/>
            <person name="Martin F.M."/>
        </authorList>
    </citation>
    <scope>NUCLEOTIDE SEQUENCE</scope>
    <source>
        <strain evidence="4">QP</strain>
    </source>
</reference>
<feature type="region of interest" description="Disordered" evidence="1">
    <location>
        <begin position="1"/>
        <end position="26"/>
    </location>
</feature>
<accession>A0AAD4LGM6</accession>
<evidence type="ECO:0008006" key="6">
    <source>
        <dbReference type="Google" id="ProtNLM"/>
    </source>
</evidence>
<evidence type="ECO:0000313" key="3">
    <source>
        <dbReference type="EMBL" id="KAH8981491.1"/>
    </source>
</evidence>
<comment type="caution">
    <text evidence="4">The sequence shown here is derived from an EMBL/GenBank/DDBJ whole genome shotgun (WGS) entry which is preliminary data.</text>
</comment>